<evidence type="ECO:0000256" key="2">
    <source>
        <dbReference type="ARBA" id="ARBA00007046"/>
    </source>
</evidence>
<evidence type="ECO:0000313" key="9">
    <source>
        <dbReference type="EMBL" id="KAJ8539449.1"/>
    </source>
</evidence>
<dbReference type="InterPro" id="IPR026015">
    <property type="entry name" value="ATP_synth_OSCP/delta_N_sf"/>
</dbReference>
<keyword evidence="7" id="KW-0472">Membrane</keyword>
<dbReference type="InterPro" id="IPR020781">
    <property type="entry name" value="ATPase_OSCP/d_CS"/>
</dbReference>
<accession>A0A9Q1LP90</accession>
<name>A0A9Q1LP90_9SOLA</name>
<evidence type="ECO:0000256" key="8">
    <source>
        <dbReference type="ARBA" id="ARBA00023310"/>
    </source>
</evidence>
<dbReference type="GO" id="GO:0046933">
    <property type="term" value="F:proton-transporting ATP synthase activity, rotational mechanism"/>
    <property type="evidence" value="ECO:0007669"/>
    <property type="project" value="InterPro"/>
</dbReference>
<dbReference type="EMBL" id="JAJAGQ010000016">
    <property type="protein sequence ID" value="KAJ8539449.1"/>
    <property type="molecule type" value="Genomic_DNA"/>
</dbReference>
<protein>
    <recommendedName>
        <fullName evidence="11">ATP synthase delta chain, chloroplastic</fullName>
    </recommendedName>
</protein>
<comment type="caution">
    <text evidence="9">The sequence shown here is derived from an EMBL/GenBank/DDBJ whole genome shotgun (WGS) entry which is preliminary data.</text>
</comment>
<proteinExistence type="inferred from homology"/>
<dbReference type="HAMAP" id="MF_01416">
    <property type="entry name" value="ATP_synth_delta_bact"/>
    <property type="match status" value="1"/>
</dbReference>
<dbReference type="Gene3D" id="1.10.520.20">
    <property type="entry name" value="N-terminal domain of the delta subunit of the F1F0-ATP synthase"/>
    <property type="match status" value="1"/>
</dbReference>
<evidence type="ECO:0000256" key="7">
    <source>
        <dbReference type="ARBA" id="ARBA00023136"/>
    </source>
</evidence>
<comment type="subunit">
    <text evidence="3">F-type ATPases have 2 components, CF(1) - the catalytic core - and CF(0) - the membrane proton channel. CF(1) has five subunits: alpha(3), beta(3), gamma(1), delta(1), epsilon(1). CF(0) has three main subunits: a, b and c.</text>
</comment>
<keyword evidence="5" id="KW-0375">Hydrogen ion transport</keyword>
<keyword evidence="8" id="KW-0066">ATP synthesis</keyword>
<dbReference type="OrthoDB" id="1262810at2759"/>
<dbReference type="Pfam" id="PF00213">
    <property type="entry name" value="OSCP"/>
    <property type="match status" value="1"/>
</dbReference>
<dbReference type="PRINTS" id="PR00125">
    <property type="entry name" value="ATPASEDELTA"/>
</dbReference>
<reference evidence="10" key="1">
    <citation type="journal article" date="2023" name="Proc. Natl. Acad. Sci. U.S.A.">
        <title>Genomic and structural basis for evolution of tropane alkaloid biosynthesis.</title>
        <authorList>
            <person name="Wanga Y.-J."/>
            <person name="Taina T."/>
            <person name="Yua J.-Y."/>
            <person name="Lia J."/>
            <person name="Xua B."/>
            <person name="Chenc J."/>
            <person name="D'Auriad J.C."/>
            <person name="Huanga J.-P."/>
            <person name="Huanga S.-X."/>
        </authorList>
    </citation>
    <scope>NUCLEOTIDE SEQUENCE [LARGE SCALE GENOMIC DNA]</scope>
    <source>
        <strain evidence="10">cv. KIB-2019</strain>
    </source>
</reference>
<keyword evidence="6" id="KW-0406">Ion transport</keyword>
<dbReference type="AlphaFoldDB" id="A0A9Q1LP90"/>
<sequence length="255" mass="27987">MAALQQTPITFQSRSPPPTQLITGPVAKLSFSGGLKLPKFTIKLPKFTIKLRSKREHRRGGALGAKMADSAAGSYANALADVAKSNGTLEETTSDLEKIEKIFDDESVYNFFVSPIVRVEKKRELVDEIVSSSSIQPHVANFLNILVDMKRIELMKDIVKEFEKVYNTITDTELAVVTSVVKLESQHLAQIAKGVQRLTGAKNVRIKTVIDESLVAGFTIRYGNSGSKLIDMSVKKQLEDIAAQLEIGDIQLAAI</sequence>
<comment type="subcellular location">
    <subcellularLocation>
        <location evidence="1">Membrane</location>
    </subcellularLocation>
</comment>
<dbReference type="GO" id="GO:0016020">
    <property type="term" value="C:membrane"/>
    <property type="evidence" value="ECO:0007669"/>
    <property type="project" value="UniProtKB-SubCell"/>
</dbReference>
<organism evidence="9 10">
    <name type="scientific">Anisodus acutangulus</name>
    <dbReference type="NCBI Taxonomy" id="402998"/>
    <lineage>
        <taxon>Eukaryota</taxon>
        <taxon>Viridiplantae</taxon>
        <taxon>Streptophyta</taxon>
        <taxon>Embryophyta</taxon>
        <taxon>Tracheophyta</taxon>
        <taxon>Spermatophyta</taxon>
        <taxon>Magnoliopsida</taxon>
        <taxon>eudicotyledons</taxon>
        <taxon>Gunneridae</taxon>
        <taxon>Pentapetalae</taxon>
        <taxon>asterids</taxon>
        <taxon>lamiids</taxon>
        <taxon>Solanales</taxon>
        <taxon>Solanaceae</taxon>
        <taxon>Solanoideae</taxon>
        <taxon>Hyoscyameae</taxon>
        <taxon>Anisodus</taxon>
    </lineage>
</organism>
<dbReference type="Proteomes" id="UP001152561">
    <property type="component" value="Unassembled WGS sequence"/>
</dbReference>
<comment type="similarity">
    <text evidence="2">Belongs to the ATPase delta chain family.</text>
</comment>
<evidence type="ECO:0000256" key="1">
    <source>
        <dbReference type="ARBA" id="ARBA00004370"/>
    </source>
</evidence>
<evidence type="ECO:0000256" key="5">
    <source>
        <dbReference type="ARBA" id="ARBA00022781"/>
    </source>
</evidence>
<evidence type="ECO:0000313" key="10">
    <source>
        <dbReference type="Proteomes" id="UP001152561"/>
    </source>
</evidence>
<evidence type="ECO:0008006" key="11">
    <source>
        <dbReference type="Google" id="ProtNLM"/>
    </source>
</evidence>
<dbReference type="SUPFAM" id="SSF47928">
    <property type="entry name" value="N-terminal domain of the delta subunit of the F1F0-ATP synthase"/>
    <property type="match status" value="1"/>
</dbReference>
<dbReference type="InterPro" id="IPR000711">
    <property type="entry name" value="ATPase_OSCP/dsu"/>
</dbReference>
<gene>
    <name evidence="9" type="ORF">K7X08_013701</name>
</gene>
<dbReference type="PANTHER" id="PTHR11910">
    <property type="entry name" value="ATP SYNTHASE DELTA CHAIN"/>
    <property type="match status" value="1"/>
</dbReference>
<keyword evidence="10" id="KW-1185">Reference proteome</keyword>
<evidence type="ECO:0000256" key="4">
    <source>
        <dbReference type="ARBA" id="ARBA00022448"/>
    </source>
</evidence>
<dbReference type="PROSITE" id="PS00389">
    <property type="entry name" value="ATPASE_DELTA"/>
    <property type="match status" value="1"/>
</dbReference>
<keyword evidence="4" id="KW-0813">Transport</keyword>
<dbReference type="NCBIfam" id="TIGR01145">
    <property type="entry name" value="ATP_synt_delta"/>
    <property type="match status" value="1"/>
</dbReference>
<evidence type="ECO:0000256" key="6">
    <source>
        <dbReference type="ARBA" id="ARBA00023065"/>
    </source>
</evidence>
<evidence type="ECO:0000256" key="3">
    <source>
        <dbReference type="ARBA" id="ARBA00011648"/>
    </source>
</evidence>